<comment type="caution">
    <text evidence="2">The sequence shown here is derived from an EMBL/GenBank/DDBJ whole genome shotgun (WGS) entry which is preliminary data.</text>
</comment>
<keyword evidence="3" id="KW-1185">Reference proteome</keyword>
<name>A0A8J5ICR2_9STRA</name>
<reference evidence="2" key="1">
    <citation type="submission" date="2021-01" db="EMBL/GenBank/DDBJ databases">
        <title>Phytophthora aleatoria, a newly-described species from Pinus radiata is distinct from Phytophthora cactorum isolates based on comparative genomics.</title>
        <authorList>
            <person name="Mcdougal R."/>
            <person name="Panda P."/>
            <person name="Williams N."/>
            <person name="Studholme D.J."/>
        </authorList>
    </citation>
    <scope>NUCLEOTIDE SEQUENCE</scope>
    <source>
        <strain evidence="2">NZFS 4037</strain>
    </source>
</reference>
<dbReference type="EMBL" id="JAENGY010000796">
    <property type="protein sequence ID" value="KAG6956515.1"/>
    <property type="molecule type" value="Genomic_DNA"/>
</dbReference>
<gene>
    <name evidence="2" type="ORF">JG688_00011393</name>
</gene>
<feature type="compositionally biased region" description="Low complexity" evidence="1">
    <location>
        <begin position="18"/>
        <end position="27"/>
    </location>
</feature>
<feature type="region of interest" description="Disordered" evidence="1">
    <location>
        <begin position="1"/>
        <end position="178"/>
    </location>
</feature>
<evidence type="ECO:0000256" key="1">
    <source>
        <dbReference type="SAM" id="MobiDB-lite"/>
    </source>
</evidence>
<protein>
    <submittedName>
        <fullName evidence="2">Uncharacterized protein</fullName>
    </submittedName>
</protein>
<dbReference type="Proteomes" id="UP000709295">
    <property type="component" value="Unassembled WGS sequence"/>
</dbReference>
<organism evidence="2 3">
    <name type="scientific">Phytophthora aleatoria</name>
    <dbReference type="NCBI Taxonomy" id="2496075"/>
    <lineage>
        <taxon>Eukaryota</taxon>
        <taxon>Sar</taxon>
        <taxon>Stramenopiles</taxon>
        <taxon>Oomycota</taxon>
        <taxon>Peronosporomycetes</taxon>
        <taxon>Peronosporales</taxon>
        <taxon>Peronosporaceae</taxon>
        <taxon>Phytophthora</taxon>
    </lineage>
</organism>
<feature type="compositionally biased region" description="Low complexity" evidence="1">
    <location>
        <begin position="48"/>
        <end position="61"/>
    </location>
</feature>
<evidence type="ECO:0000313" key="2">
    <source>
        <dbReference type="EMBL" id="KAG6956515.1"/>
    </source>
</evidence>
<proteinExistence type="predicted"/>
<evidence type="ECO:0000313" key="3">
    <source>
        <dbReference type="Proteomes" id="UP000709295"/>
    </source>
</evidence>
<feature type="compositionally biased region" description="Polar residues" evidence="1">
    <location>
        <begin position="62"/>
        <end position="76"/>
    </location>
</feature>
<feature type="compositionally biased region" description="Polar residues" evidence="1">
    <location>
        <begin position="158"/>
        <end position="178"/>
    </location>
</feature>
<sequence>MPALSQGNNEASDDILDATALPATATAEDQSSAITGTPPVVDTTADGASWTATSARATTTTPQLRTSKCATKQKSSPAEPAEPRKGKKRLVRMPAGTHEKLSNATAPSLDAGISGASVRLSTPGPDRHGSSVNGSGPVATAAPAEPSGGSTEPELVATATSAAESVPDTGQTLLSGANTGGQLQSQLVETPSLSFGAARTQRAVPRGDGFNLNDFMSSFRPGSASLQSPRHEETYEAPDRTAIPSEFMGELRLQRDEVHRLRGQVANPETMLDRVTAPNDLGALQPAAICQLTYSSFPVESKKTNGDYQPPQAHAFAASRMFKQLTPMNAQRLPYHEQYSHMTKLMERLRVIVALNKKADPYHSAVRVKLTLLFVNKWLGSALGHLQLDDPSWWVRFYRATDTVNFHAKDWSRGLVNALHQDHRLRRGHDHDQRSRAYGAQWELLGLDPGKEMCRTTFVH</sequence>
<feature type="compositionally biased region" description="Polar residues" evidence="1">
    <location>
        <begin position="1"/>
        <end position="10"/>
    </location>
</feature>
<accession>A0A8J5ICR2</accession>
<dbReference type="AlphaFoldDB" id="A0A8J5ICR2"/>